<feature type="repeat" description="TPR" evidence="3">
    <location>
        <begin position="37"/>
        <end position="70"/>
    </location>
</feature>
<dbReference type="Pfam" id="PF13432">
    <property type="entry name" value="TPR_16"/>
    <property type="match status" value="2"/>
</dbReference>
<dbReference type="Proteomes" id="UP000643610">
    <property type="component" value="Unassembled WGS sequence"/>
</dbReference>
<dbReference type="PANTHER" id="PTHR44943">
    <property type="entry name" value="CELLULOSE SYNTHASE OPERON PROTEIN C"/>
    <property type="match status" value="1"/>
</dbReference>
<dbReference type="Gene3D" id="3.40.50.2000">
    <property type="entry name" value="Glycogen Phosphorylase B"/>
    <property type="match status" value="2"/>
</dbReference>
<organism evidence="4 5">
    <name type="scientific">Undibacterium amnicola</name>
    <dbReference type="NCBI Taxonomy" id="1834038"/>
    <lineage>
        <taxon>Bacteria</taxon>
        <taxon>Pseudomonadati</taxon>
        <taxon>Pseudomonadota</taxon>
        <taxon>Betaproteobacteria</taxon>
        <taxon>Burkholderiales</taxon>
        <taxon>Oxalobacteraceae</taxon>
        <taxon>Undibacterium</taxon>
    </lineage>
</organism>
<dbReference type="PROSITE" id="PS50005">
    <property type="entry name" value="TPR"/>
    <property type="match status" value="4"/>
</dbReference>
<dbReference type="Gene3D" id="1.25.40.10">
    <property type="entry name" value="Tetratricopeptide repeat domain"/>
    <property type="match status" value="5"/>
</dbReference>
<dbReference type="SMART" id="SM00028">
    <property type="entry name" value="TPR"/>
    <property type="match status" value="8"/>
</dbReference>
<keyword evidence="1" id="KW-0677">Repeat</keyword>
<evidence type="ECO:0000256" key="2">
    <source>
        <dbReference type="ARBA" id="ARBA00022803"/>
    </source>
</evidence>
<feature type="repeat" description="TPR" evidence="3">
    <location>
        <begin position="207"/>
        <end position="240"/>
    </location>
</feature>
<keyword evidence="5" id="KW-1185">Reference proteome</keyword>
<dbReference type="InterPro" id="IPR019734">
    <property type="entry name" value="TPR_rpt"/>
</dbReference>
<keyword evidence="2 3" id="KW-0802">TPR repeat</keyword>
<gene>
    <name evidence="4" type="ORF">H8K33_19340</name>
</gene>
<evidence type="ECO:0000313" key="4">
    <source>
        <dbReference type="EMBL" id="MBC3833668.1"/>
    </source>
</evidence>
<dbReference type="InterPro" id="IPR013105">
    <property type="entry name" value="TPR_2"/>
</dbReference>
<evidence type="ECO:0000256" key="1">
    <source>
        <dbReference type="ARBA" id="ARBA00022737"/>
    </source>
</evidence>
<name>A0ABR6XW31_9BURK</name>
<evidence type="ECO:0000256" key="3">
    <source>
        <dbReference type="PROSITE-ProRule" id="PRU00339"/>
    </source>
</evidence>
<dbReference type="InterPro" id="IPR011990">
    <property type="entry name" value="TPR-like_helical_dom_sf"/>
</dbReference>
<sequence>MNIVRDFKSIFQQHQVGQLQDALAGYLQLLETEPQHVDALVSLATLYLQLGKLSDSAQYFERSLVLQPRKLLALHNYALCLKQQKLYERALAQFDLAIAVNPQYELAYKNKFALLASLGRHVECVAGLQQALRYVPHSTDLNLLLAASLRADKQDVQALAVVEHLLDVNPRLAAAHNTRGNILLDLGRAQDAVAAYTQAIQLQTDYANAEGNLAIAYLSLAEYDKALAGFDRALQLDPRLPGMRNNRANALQNLHRFDEAMCAYDDILRHDPRDHIAAANKGMLCLLMGQFAEGWSLYEARWKNVAMSIHSELLAYPIWNGQDSLQGKTIIMHPEQGYGDTIQFCRYARVLAQQAEKVYLVVNEPLLRLVSNSAAHWPEAQQIEVISTGASIPAFHYQLPLLSAPRVLDTDLNSIPDFGTYLYADAQDLAHWKQVLGAKNKRRIGLVWSGSEKHSNDKNRSLLLRELVHILDAELSTEFEFHSLQKEIKQGDLTYLSVLPVHDHAQNLHNFSDTAALIMQMDLVISVDTSVAHLAAALGVETWILLSHVPDFRWLLKRDDSPWYRNVRLFRQTQPRDWHTVLKQVACECKQRFQSSTTAVTLPASRMNFANELLQQGEWQAAENIYRQEFAIHGGNARLHNNWGVALQKLRRFEEALDSFSLAMQLDPDYVSPHLNKAICLLSLGRFEEGWRLYEWRWKNVQWDSSRRIFSQPLWLGKESLAGKKILIYAEQGLGDTLQFCRLLELLQQRGAEVVFEVPVALLALLRCLPVTVCAIGSAPVDFDFQSPLLSLPLALTIGPEVFPQHIPYLSVESSLQKAWQEKISTHSIGDKNPSRKKIGVVWAGSSQHNNDAQRSLPFSMASKLLQADADFYILQKDIKRSDRIGLEMMQRFGKRIFILDTQLHDFADTAAVINCLDLVISVDTSVAHLAGALGKPLYLLLPYEPDFRWLQERRDSPWYPTAQLFRQQQVGDWRVPLEAVIKQIS</sequence>
<dbReference type="EMBL" id="JACOFU010000012">
    <property type="protein sequence ID" value="MBC3833668.1"/>
    <property type="molecule type" value="Genomic_DNA"/>
</dbReference>
<comment type="caution">
    <text evidence="4">The sequence shown here is derived from an EMBL/GenBank/DDBJ whole genome shotgun (WGS) entry which is preliminary data.</text>
</comment>
<dbReference type="SUPFAM" id="SSF48452">
    <property type="entry name" value="TPR-like"/>
    <property type="match status" value="2"/>
</dbReference>
<dbReference type="RefSeq" id="WP_186892710.1">
    <property type="nucleotide sequence ID" value="NZ_JACOFU010000012.1"/>
</dbReference>
<reference evidence="4 5" key="1">
    <citation type="submission" date="2020-08" db="EMBL/GenBank/DDBJ databases">
        <title>Novel species isolated from subtropical streams in China.</title>
        <authorList>
            <person name="Lu H."/>
        </authorList>
    </citation>
    <scope>NUCLEOTIDE SEQUENCE [LARGE SCALE GENOMIC DNA]</scope>
    <source>
        <strain evidence="4 5">KCTC 52442</strain>
    </source>
</reference>
<feature type="repeat" description="TPR" evidence="3">
    <location>
        <begin position="637"/>
        <end position="670"/>
    </location>
</feature>
<dbReference type="SUPFAM" id="SSF53756">
    <property type="entry name" value="UDP-Glycosyltransferase/glycogen phosphorylase"/>
    <property type="match status" value="2"/>
</dbReference>
<feature type="repeat" description="TPR" evidence="3">
    <location>
        <begin position="173"/>
        <end position="206"/>
    </location>
</feature>
<accession>A0ABR6XW31</accession>
<dbReference type="PROSITE" id="PS50293">
    <property type="entry name" value="TPR_REGION"/>
    <property type="match status" value="1"/>
</dbReference>
<dbReference type="PANTHER" id="PTHR44943:SF8">
    <property type="entry name" value="TPR REPEAT-CONTAINING PROTEIN MJ0263"/>
    <property type="match status" value="1"/>
</dbReference>
<dbReference type="InterPro" id="IPR051685">
    <property type="entry name" value="Ycf3/AcsC/BcsC/TPR_MFPF"/>
</dbReference>
<proteinExistence type="predicted"/>
<dbReference type="Pfam" id="PF07719">
    <property type="entry name" value="TPR_2"/>
    <property type="match status" value="1"/>
</dbReference>
<protein>
    <submittedName>
        <fullName evidence="4">Tetratricopeptide repeat protein</fullName>
    </submittedName>
</protein>
<evidence type="ECO:0000313" key="5">
    <source>
        <dbReference type="Proteomes" id="UP000643610"/>
    </source>
</evidence>